<gene>
    <name evidence="2" type="ORF">BST86_07520</name>
</gene>
<feature type="chain" id="PRO_5015752464" evidence="1">
    <location>
        <begin position="26"/>
        <end position="177"/>
    </location>
</feature>
<reference evidence="2 3" key="1">
    <citation type="submission" date="2016-11" db="EMBL/GenBank/DDBJ databases">
        <title>Trade-off between light-utilization and light-protection in marine flavobacteria.</title>
        <authorList>
            <person name="Kumagai Y."/>
        </authorList>
    </citation>
    <scope>NUCLEOTIDE SEQUENCE [LARGE SCALE GENOMIC DNA]</scope>
    <source>
        <strain evidence="2 3">JCM 17109</strain>
    </source>
</reference>
<evidence type="ECO:0000313" key="2">
    <source>
        <dbReference type="EMBL" id="PRP66956.1"/>
    </source>
</evidence>
<dbReference type="OrthoDB" id="1357614at2"/>
<comment type="caution">
    <text evidence="2">The sequence shown here is derived from an EMBL/GenBank/DDBJ whole genome shotgun (WGS) entry which is preliminary data.</text>
</comment>
<name>A0A2S9WUD8_9FLAO</name>
<dbReference type="Proteomes" id="UP000239532">
    <property type="component" value="Unassembled WGS sequence"/>
</dbReference>
<evidence type="ECO:0000313" key="3">
    <source>
        <dbReference type="Proteomes" id="UP000239532"/>
    </source>
</evidence>
<organism evidence="2 3">
    <name type="scientific">Nonlabens agnitus</name>
    <dbReference type="NCBI Taxonomy" id="870484"/>
    <lineage>
        <taxon>Bacteria</taxon>
        <taxon>Pseudomonadati</taxon>
        <taxon>Bacteroidota</taxon>
        <taxon>Flavobacteriia</taxon>
        <taxon>Flavobacteriales</taxon>
        <taxon>Flavobacteriaceae</taxon>
        <taxon>Nonlabens</taxon>
    </lineage>
</organism>
<dbReference type="AlphaFoldDB" id="A0A2S9WUD8"/>
<evidence type="ECO:0000256" key="1">
    <source>
        <dbReference type="SAM" id="SignalP"/>
    </source>
</evidence>
<sequence length="177" mass="19565">MKTKKTFLRTILALCLIIVTTSCGSSDDDCMRSIVVPQFYQVGNQIYTTQGTIDVPCDFPDPTAAQPIEPPFLADFSYEILFFEFTPDTGNDTRRLQFDIQLNNNSNAAITGQPISTVVADEITTTGSLFVNEATEPCLNIPANSSCIFSVDFEERLDVGIINSIEITNVQYLLNDN</sequence>
<protein>
    <submittedName>
        <fullName evidence="2">Uncharacterized protein</fullName>
    </submittedName>
</protein>
<feature type="signal peptide" evidence="1">
    <location>
        <begin position="1"/>
        <end position="25"/>
    </location>
</feature>
<dbReference type="RefSeq" id="WP_105982739.1">
    <property type="nucleotide sequence ID" value="NZ_MQUC01000003.1"/>
</dbReference>
<dbReference type="EMBL" id="MQUC01000003">
    <property type="protein sequence ID" value="PRP66956.1"/>
    <property type="molecule type" value="Genomic_DNA"/>
</dbReference>
<dbReference type="PROSITE" id="PS51257">
    <property type="entry name" value="PROKAR_LIPOPROTEIN"/>
    <property type="match status" value="1"/>
</dbReference>
<proteinExistence type="predicted"/>
<accession>A0A2S9WUD8</accession>
<keyword evidence="1" id="KW-0732">Signal</keyword>
<keyword evidence="3" id="KW-1185">Reference proteome</keyword>